<evidence type="ECO:0000256" key="1">
    <source>
        <dbReference type="ARBA" id="ARBA00022443"/>
    </source>
</evidence>
<organism evidence="4 5">
    <name type="scientific">Characodon lateralis</name>
    <dbReference type="NCBI Taxonomy" id="208331"/>
    <lineage>
        <taxon>Eukaryota</taxon>
        <taxon>Metazoa</taxon>
        <taxon>Chordata</taxon>
        <taxon>Craniata</taxon>
        <taxon>Vertebrata</taxon>
        <taxon>Euteleostomi</taxon>
        <taxon>Actinopterygii</taxon>
        <taxon>Neopterygii</taxon>
        <taxon>Teleostei</taxon>
        <taxon>Neoteleostei</taxon>
        <taxon>Acanthomorphata</taxon>
        <taxon>Ovalentaria</taxon>
        <taxon>Atherinomorphae</taxon>
        <taxon>Cyprinodontiformes</taxon>
        <taxon>Goodeidae</taxon>
        <taxon>Characodon</taxon>
    </lineage>
</organism>
<protein>
    <submittedName>
        <fullName evidence="4">Unconventional myosin-VIIa</fullName>
    </submittedName>
</protein>
<dbReference type="PANTHER" id="PTHR22692">
    <property type="entry name" value="MYOSIN VII, XV"/>
    <property type="match status" value="1"/>
</dbReference>
<dbReference type="InterPro" id="IPR001452">
    <property type="entry name" value="SH3_domain"/>
</dbReference>
<evidence type="ECO:0000313" key="4">
    <source>
        <dbReference type="EMBL" id="MED6274189.1"/>
    </source>
</evidence>
<feature type="non-terminal residue" evidence="4">
    <location>
        <position position="1"/>
    </location>
</feature>
<reference evidence="4 5" key="1">
    <citation type="submission" date="2021-06" db="EMBL/GenBank/DDBJ databases">
        <authorList>
            <person name="Palmer J.M."/>
        </authorList>
    </citation>
    <scope>NUCLEOTIDE SEQUENCE [LARGE SCALE GENOMIC DNA]</scope>
    <source>
        <strain evidence="4 5">CL_MEX2019</strain>
        <tissue evidence="4">Muscle</tissue>
    </source>
</reference>
<dbReference type="InterPro" id="IPR051567">
    <property type="entry name" value="Unconventional_Myosin_ATPase"/>
</dbReference>
<dbReference type="InterPro" id="IPR036028">
    <property type="entry name" value="SH3-like_dom_sf"/>
</dbReference>
<dbReference type="PROSITE" id="PS50002">
    <property type="entry name" value="SH3"/>
    <property type="match status" value="1"/>
</dbReference>
<dbReference type="EMBL" id="JAHUTJ010025612">
    <property type="protein sequence ID" value="MED6274189.1"/>
    <property type="molecule type" value="Genomic_DNA"/>
</dbReference>
<feature type="domain" description="SH3" evidence="3">
    <location>
        <begin position="1"/>
        <end position="53"/>
    </location>
</feature>
<proteinExistence type="predicted"/>
<name>A0ABU7DGM5_9TELE</name>
<dbReference type="PANTHER" id="PTHR22692:SF34">
    <property type="entry name" value="MYOSIN VIIA"/>
    <property type="match status" value="1"/>
</dbReference>
<keyword evidence="5" id="KW-1185">Reference proteome</keyword>
<keyword evidence="1 2" id="KW-0728">SH3 domain</keyword>
<dbReference type="SUPFAM" id="SSF50044">
    <property type="entry name" value="SH3-domain"/>
    <property type="match status" value="1"/>
</dbReference>
<dbReference type="Gene3D" id="2.30.30.40">
    <property type="entry name" value="SH3 Domains"/>
    <property type="match status" value="1"/>
</dbReference>
<gene>
    <name evidence="4" type="primary">MYO7A_3</name>
    <name evidence="4" type="ORF">CHARACLAT_013899</name>
</gene>
<evidence type="ECO:0000256" key="2">
    <source>
        <dbReference type="PROSITE-ProRule" id="PRU00192"/>
    </source>
</evidence>
<evidence type="ECO:0000313" key="5">
    <source>
        <dbReference type="Proteomes" id="UP001352852"/>
    </source>
</evidence>
<accession>A0ABU7DGM5</accession>
<comment type="caution">
    <text evidence="4">The sequence shown here is derived from an EMBL/GenBank/DDBJ whole genome shotgun (WGS) entry which is preliminary data.</text>
</comment>
<sequence length="161" mass="18321">GGATFLSFLKGDLIILDQDTGEQVLNSGWAHGINERTNQRGDFPADCVYVLPSMTRPQQEIVALVTMTPDQRQESVRVSQIILPETDDRQKPYTLEEFSYDYFRPPPKHTLSRVMVTKNRGKDKMWSCTREPLKLPLLKKVVGHEDLAQEACMAFIDILPT</sequence>
<evidence type="ECO:0000259" key="3">
    <source>
        <dbReference type="PROSITE" id="PS50002"/>
    </source>
</evidence>
<dbReference type="Proteomes" id="UP001352852">
    <property type="component" value="Unassembled WGS sequence"/>
</dbReference>